<dbReference type="CDD" id="cd06530">
    <property type="entry name" value="S26_SPase_I"/>
    <property type="match status" value="1"/>
</dbReference>
<keyword evidence="6" id="KW-0812">Transmembrane</keyword>
<feature type="transmembrane region" description="Helical" evidence="6">
    <location>
        <begin position="25"/>
        <end position="46"/>
    </location>
</feature>
<keyword evidence="9" id="KW-1185">Reference proteome</keyword>
<dbReference type="Gene3D" id="2.10.109.10">
    <property type="entry name" value="Umud Fragment, subunit A"/>
    <property type="match status" value="1"/>
</dbReference>
<evidence type="ECO:0000256" key="2">
    <source>
        <dbReference type="ARBA" id="ARBA00009370"/>
    </source>
</evidence>
<comment type="similarity">
    <text evidence="2 6">Belongs to the peptidase S26 family.</text>
</comment>
<keyword evidence="6" id="KW-1133">Transmembrane helix</keyword>
<comment type="subcellular location">
    <subcellularLocation>
        <location evidence="6">Membrane</location>
        <topology evidence="6">Single-pass type II membrane protein</topology>
    </subcellularLocation>
</comment>
<dbReference type="EC" id="3.4.21.89" evidence="3 6"/>
<evidence type="ECO:0000256" key="6">
    <source>
        <dbReference type="RuleBase" id="RU362042"/>
    </source>
</evidence>
<evidence type="ECO:0000313" key="9">
    <source>
        <dbReference type="Proteomes" id="UP001427805"/>
    </source>
</evidence>
<dbReference type="GO" id="GO:0009003">
    <property type="term" value="F:signal peptidase activity"/>
    <property type="evidence" value="ECO:0007669"/>
    <property type="project" value="UniProtKB-EC"/>
</dbReference>
<dbReference type="NCBIfam" id="TIGR02227">
    <property type="entry name" value="sigpep_I_bact"/>
    <property type="match status" value="1"/>
</dbReference>
<evidence type="ECO:0000256" key="1">
    <source>
        <dbReference type="ARBA" id="ARBA00000677"/>
    </source>
</evidence>
<dbReference type="InterPro" id="IPR019757">
    <property type="entry name" value="Pept_S26A_signal_pept_1_Lys-AS"/>
</dbReference>
<dbReference type="InterPro" id="IPR036286">
    <property type="entry name" value="LexA/Signal_pep-like_sf"/>
</dbReference>
<organism evidence="8 9">
    <name type="scientific">Sphingomonas rustica</name>
    <dbReference type="NCBI Taxonomy" id="3103142"/>
    <lineage>
        <taxon>Bacteria</taxon>
        <taxon>Pseudomonadati</taxon>
        <taxon>Pseudomonadota</taxon>
        <taxon>Alphaproteobacteria</taxon>
        <taxon>Sphingomonadales</taxon>
        <taxon>Sphingomonadaceae</taxon>
        <taxon>Sphingomonas</taxon>
    </lineage>
</organism>
<proteinExistence type="inferred from homology"/>
<dbReference type="InterPro" id="IPR019533">
    <property type="entry name" value="Peptidase_S26"/>
</dbReference>
<evidence type="ECO:0000313" key="8">
    <source>
        <dbReference type="EMBL" id="MEN3745883.1"/>
    </source>
</evidence>
<comment type="catalytic activity">
    <reaction evidence="1 6">
        <text>Cleavage of hydrophobic, N-terminal signal or leader sequences from secreted and periplasmic proteins.</text>
        <dbReference type="EC" id="3.4.21.89"/>
    </reaction>
</comment>
<dbReference type="InterPro" id="IPR000223">
    <property type="entry name" value="Pept_S26A_signal_pept_1"/>
</dbReference>
<dbReference type="RefSeq" id="WP_346244886.1">
    <property type="nucleotide sequence ID" value="NZ_JBDIZK010000001.1"/>
</dbReference>
<protein>
    <recommendedName>
        <fullName evidence="4 6">Signal peptidase I</fullName>
        <ecNumber evidence="3 6">3.4.21.89</ecNumber>
    </recommendedName>
</protein>
<dbReference type="PRINTS" id="PR00727">
    <property type="entry name" value="LEADERPTASE"/>
</dbReference>
<accession>A0ABV0B2Q5</accession>
<evidence type="ECO:0000256" key="5">
    <source>
        <dbReference type="ARBA" id="ARBA00022801"/>
    </source>
</evidence>
<evidence type="ECO:0000256" key="4">
    <source>
        <dbReference type="ARBA" id="ARBA00019232"/>
    </source>
</evidence>
<comment type="caution">
    <text evidence="8">The sequence shown here is derived from an EMBL/GenBank/DDBJ whole genome shotgun (WGS) entry which is preliminary data.</text>
</comment>
<dbReference type="PANTHER" id="PTHR43390">
    <property type="entry name" value="SIGNAL PEPTIDASE I"/>
    <property type="match status" value="1"/>
</dbReference>
<dbReference type="Proteomes" id="UP001427805">
    <property type="component" value="Unassembled WGS sequence"/>
</dbReference>
<reference evidence="8 9" key="1">
    <citation type="submission" date="2024-05" db="EMBL/GenBank/DDBJ databases">
        <title>Sphingomonas sp. HF-S3 16S ribosomal RNA gene Genome sequencing and assembly.</title>
        <authorList>
            <person name="Lee H."/>
        </authorList>
    </citation>
    <scope>NUCLEOTIDE SEQUENCE [LARGE SCALE GENOMIC DNA]</scope>
    <source>
        <strain evidence="8 9">HF-S3</strain>
    </source>
</reference>
<name>A0ABV0B2Q5_9SPHN</name>
<keyword evidence="6" id="KW-0645">Protease</keyword>
<evidence type="ECO:0000259" key="7">
    <source>
        <dbReference type="Pfam" id="PF10502"/>
    </source>
</evidence>
<dbReference type="SUPFAM" id="SSF51306">
    <property type="entry name" value="LexA/Signal peptidase"/>
    <property type="match status" value="1"/>
</dbReference>
<dbReference type="PANTHER" id="PTHR43390:SF1">
    <property type="entry name" value="CHLOROPLAST PROCESSING PEPTIDASE"/>
    <property type="match status" value="1"/>
</dbReference>
<evidence type="ECO:0000256" key="3">
    <source>
        <dbReference type="ARBA" id="ARBA00013208"/>
    </source>
</evidence>
<dbReference type="Pfam" id="PF10502">
    <property type="entry name" value="Peptidase_S26"/>
    <property type="match status" value="1"/>
</dbReference>
<sequence length="283" mass="31597">MTQGYTVDPLAPAKPESEWRDLASFLLKLAIVVFIIRSFIFSPFSIPSESMMPRLLIGDYLFITKWNYGYSKHSLPFSLPLIPGRVFPALPERGDVVVFKAPPTNNIDFIKRVIGLPGDTIQMKGGQLILNGQAIPKQKIADFVVPISPNYRAVASSEDQKANCRPQFLRTAGNGSQVCQMPRFRETLPNGKSYDVLDLGTFAQDDTDVFTVPAGHAFLMGDNRDNSMDSRFSTNEEGIGYVPLENIQGKAVVSFWSTDGSANWFLPWTWFSAARWERLGEGF</sequence>
<dbReference type="EMBL" id="JBDIZK010000001">
    <property type="protein sequence ID" value="MEN3745883.1"/>
    <property type="molecule type" value="Genomic_DNA"/>
</dbReference>
<keyword evidence="5 6" id="KW-0378">Hydrolase</keyword>
<feature type="domain" description="Peptidase S26" evidence="7">
    <location>
        <begin position="20"/>
        <end position="256"/>
    </location>
</feature>
<dbReference type="PROSITE" id="PS00760">
    <property type="entry name" value="SPASE_I_2"/>
    <property type="match status" value="1"/>
</dbReference>
<gene>
    <name evidence="8" type="primary">lepB</name>
    <name evidence="8" type="ORF">TPR58_01795</name>
</gene>
<keyword evidence="6" id="KW-0472">Membrane</keyword>